<dbReference type="GO" id="GO:0061672">
    <property type="term" value="C:glutathione hydrolase complex"/>
    <property type="evidence" value="ECO:0007669"/>
    <property type="project" value="TreeGrafter"/>
</dbReference>
<proteinExistence type="predicted"/>
<dbReference type="GO" id="GO:0005737">
    <property type="term" value="C:cytoplasm"/>
    <property type="evidence" value="ECO:0007669"/>
    <property type="project" value="TreeGrafter"/>
</dbReference>
<feature type="domain" description="Glutamine amidotransferase type-2" evidence="2">
    <location>
        <begin position="2"/>
        <end position="320"/>
    </location>
</feature>
<protein>
    <recommendedName>
        <fullName evidence="2">Glutamine amidotransferase type-2 domain-containing protein</fullName>
    </recommendedName>
</protein>
<dbReference type="Gene3D" id="3.60.20.10">
    <property type="entry name" value="Glutamine Phosphoribosylpyrophosphate, subunit 1, domain 1"/>
    <property type="match status" value="1"/>
</dbReference>
<dbReference type="EMBL" id="GIBP01004906">
    <property type="protein sequence ID" value="NDV33875.1"/>
    <property type="molecule type" value="Transcribed_RNA"/>
</dbReference>
<reference evidence="3" key="1">
    <citation type="journal article" date="2020" name="J. Eukaryot. Microbiol.">
        <title>De novo Sequencing, Assembly and Annotation of the Transcriptome for the Free-Living Testate Amoeba Arcella intermedia.</title>
        <authorList>
            <person name="Ribeiro G.M."/>
            <person name="Porfirio-Sousa A.L."/>
            <person name="Maurer-Alcala X.X."/>
            <person name="Katz L.A."/>
            <person name="Lahr D.J.G."/>
        </authorList>
    </citation>
    <scope>NUCLEOTIDE SEQUENCE</scope>
</reference>
<dbReference type="InterPro" id="IPR026869">
    <property type="entry name" value="EgtC-like"/>
</dbReference>
<keyword evidence="1" id="KW-0315">Glutamine amidotransferase</keyword>
<sequence length="320" mass="36480">MCRILIFHGRQPITMADLITKPTHSIIRQSYAAQERIDNSPLNGDGFGIGWYTKGDTMDFSSSKDKEDIQTPCVFLSVTPAWNNLNLIRLAEKIKSPLFFGHVRAASPGILTSETNCHPFLFGQFIWMHNGVIAEFPKIKRSLMGLLDDELYLHIQGTTDSEAIFMLYLNILKKHIPGKNLKQEKVEPCLLKQVMEETIQQLLQWNNQFNITTTSHMNFAISDGKTVIVTRYTYPSTALPVSLYFASGSQFTIGKDNDYEMHQTDRRQTCHIIASEPLSKNVKDWIPVPRDHLLMITSDSTLLIFPVSKQPTQIPEQRNH</sequence>
<dbReference type="GO" id="GO:0006751">
    <property type="term" value="P:glutathione catabolic process"/>
    <property type="evidence" value="ECO:0007669"/>
    <property type="project" value="TreeGrafter"/>
</dbReference>
<dbReference type="InterPro" id="IPR029055">
    <property type="entry name" value="Ntn_hydrolases_N"/>
</dbReference>
<name>A0A6B2LAB9_9EUKA</name>
<dbReference type="PANTHER" id="PTHR43187:SF1">
    <property type="entry name" value="GLUTAMINE AMIDOTRANSFERASE DUG3-RELATED"/>
    <property type="match status" value="1"/>
</dbReference>
<evidence type="ECO:0000313" key="3">
    <source>
        <dbReference type="EMBL" id="NDV33875.1"/>
    </source>
</evidence>
<evidence type="ECO:0000259" key="2">
    <source>
        <dbReference type="PROSITE" id="PS51278"/>
    </source>
</evidence>
<dbReference type="InterPro" id="IPR017932">
    <property type="entry name" value="GATase_2_dom"/>
</dbReference>
<dbReference type="InterPro" id="IPR052373">
    <property type="entry name" value="Gamma-glu_amide_hydrolase"/>
</dbReference>
<dbReference type="CDD" id="cd01908">
    <property type="entry name" value="YafJ"/>
    <property type="match status" value="1"/>
</dbReference>
<dbReference type="SUPFAM" id="SSF56235">
    <property type="entry name" value="N-terminal nucleophile aminohydrolases (Ntn hydrolases)"/>
    <property type="match status" value="1"/>
</dbReference>
<dbReference type="PANTHER" id="PTHR43187">
    <property type="entry name" value="GLUTAMINE AMIDOTRANSFERASE DUG3-RELATED"/>
    <property type="match status" value="1"/>
</dbReference>
<accession>A0A6B2LAB9</accession>
<dbReference type="AlphaFoldDB" id="A0A6B2LAB9"/>
<organism evidence="3">
    <name type="scientific">Arcella intermedia</name>
    <dbReference type="NCBI Taxonomy" id="1963864"/>
    <lineage>
        <taxon>Eukaryota</taxon>
        <taxon>Amoebozoa</taxon>
        <taxon>Tubulinea</taxon>
        <taxon>Elardia</taxon>
        <taxon>Arcellinida</taxon>
        <taxon>Sphaerothecina</taxon>
        <taxon>Arcellidae</taxon>
        <taxon>Arcella</taxon>
    </lineage>
</organism>
<evidence type="ECO:0000256" key="1">
    <source>
        <dbReference type="ARBA" id="ARBA00022962"/>
    </source>
</evidence>
<dbReference type="PROSITE" id="PS51278">
    <property type="entry name" value="GATASE_TYPE_2"/>
    <property type="match status" value="1"/>
</dbReference>
<dbReference type="Pfam" id="PF13230">
    <property type="entry name" value="GATase_4"/>
    <property type="match status" value="1"/>
</dbReference>
<dbReference type="GO" id="GO:0008242">
    <property type="term" value="F:omega peptidase activity"/>
    <property type="evidence" value="ECO:0007669"/>
    <property type="project" value="TreeGrafter"/>
</dbReference>